<keyword evidence="3" id="KW-0547">Nucleotide-binding</keyword>
<feature type="domain" description="Carbohydrate kinase PfkB" evidence="6">
    <location>
        <begin position="11"/>
        <end position="309"/>
    </location>
</feature>
<dbReference type="AlphaFoldDB" id="A0A7W9BLY9"/>
<dbReference type="EMBL" id="JACIJM010000007">
    <property type="protein sequence ID" value="MBB5722982.1"/>
    <property type="molecule type" value="Genomic_DNA"/>
</dbReference>
<accession>A0A7W9BLY9</accession>
<keyword evidence="8" id="KW-1185">Reference proteome</keyword>
<dbReference type="GO" id="GO:0047590">
    <property type="term" value="F:5-dehydro-2-deoxygluconokinase activity"/>
    <property type="evidence" value="ECO:0007669"/>
    <property type="project" value="UniProtKB-EC"/>
</dbReference>
<dbReference type="Pfam" id="PF00294">
    <property type="entry name" value="PfkB"/>
    <property type="match status" value="1"/>
</dbReference>
<dbReference type="PANTHER" id="PTHR43085:SF49">
    <property type="entry name" value="5-DEHYDRO-2-DEOXYGLUCONOKINASE"/>
    <property type="match status" value="1"/>
</dbReference>
<dbReference type="PANTHER" id="PTHR43085">
    <property type="entry name" value="HEXOKINASE FAMILY MEMBER"/>
    <property type="match status" value="1"/>
</dbReference>
<organism evidence="7 8">
    <name type="scientific">Yoonia ponticola</name>
    <dbReference type="NCBI Taxonomy" id="1524255"/>
    <lineage>
        <taxon>Bacteria</taxon>
        <taxon>Pseudomonadati</taxon>
        <taxon>Pseudomonadota</taxon>
        <taxon>Alphaproteobacteria</taxon>
        <taxon>Rhodobacterales</taxon>
        <taxon>Paracoccaceae</taxon>
        <taxon>Yoonia</taxon>
    </lineage>
</organism>
<evidence type="ECO:0000256" key="3">
    <source>
        <dbReference type="ARBA" id="ARBA00022741"/>
    </source>
</evidence>
<keyword evidence="2 7" id="KW-0808">Transferase</keyword>
<dbReference type="RefSeq" id="WP_183529766.1">
    <property type="nucleotide sequence ID" value="NZ_JACIJM010000007.1"/>
</dbReference>
<evidence type="ECO:0000256" key="4">
    <source>
        <dbReference type="ARBA" id="ARBA00022777"/>
    </source>
</evidence>
<dbReference type="GO" id="GO:0005524">
    <property type="term" value="F:ATP binding"/>
    <property type="evidence" value="ECO:0007669"/>
    <property type="project" value="UniProtKB-KW"/>
</dbReference>
<evidence type="ECO:0000313" key="7">
    <source>
        <dbReference type="EMBL" id="MBB5722982.1"/>
    </source>
</evidence>
<keyword evidence="4 7" id="KW-0418">Kinase</keyword>
<sequence length="331" mass="34596">MDVFGGIKKNNFVVVGRVGLDLFPTEVGIGIEEATAFTKDMGGSSANIAAGIVKLGGQAALVTSVSDDAVGRTCRTMLRDTYGVDDTYVTTVGGEARNSLALYESRIKGHQSVIYRNGAADFEMTDADVQAVDYTRFGALVTAGTVFAAEPSRTAAFKAFQLAHEAGLPIIFDVDYRPYSWPSPQVAADVLSRAGAMSDVIIGNDEEFGFMAGGIEKGLDKARDLAASTATIVVYKMGERGAVTITKDGELRTGIYNVTALKPTGAGDSFMAGMLSSIADGYDLEDAVLRGSACAAIVVGKPGCAPAMPYPAELTEFLNTHPGPSSPRTEG</sequence>
<dbReference type="SUPFAM" id="SSF53613">
    <property type="entry name" value="Ribokinase-like"/>
    <property type="match status" value="1"/>
</dbReference>
<dbReference type="EC" id="2.7.1.92" evidence="7"/>
<dbReference type="CDD" id="cd01166">
    <property type="entry name" value="KdgK"/>
    <property type="match status" value="1"/>
</dbReference>
<gene>
    <name evidence="7" type="ORF">FHS72_002618</name>
</gene>
<protein>
    <submittedName>
        <fullName evidence="7">5-dehydro-2-deoxygluconokinase</fullName>
        <ecNumber evidence="7">2.7.1.92</ecNumber>
    </submittedName>
</protein>
<comment type="similarity">
    <text evidence="1">Belongs to the carbohydrate kinase PfkB family.</text>
</comment>
<evidence type="ECO:0000256" key="1">
    <source>
        <dbReference type="ARBA" id="ARBA00010688"/>
    </source>
</evidence>
<dbReference type="InterPro" id="IPR029056">
    <property type="entry name" value="Ribokinase-like"/>
</dbReference>
<dbReference type="Gene3D" id="3.40.1190.20">
    <property type="match status" value="1"/>
</dbReference>
<comment type="caution">
    <text evidence="7">The sequence shown here is derived from an EMBL/GenBank/DDBJ whole genome shotgun (WGS) entry which is preliminary data.</text>
</comment>
<dbReference type="InterPro" id="IPR023314">
    <property type="entry name" value="Myo_inos_IolC-like_sf"/>
</dbReference>
<keyword evidence="5" id="KW-0067">ATP-binding</keyword>
<proteinExistence type="inferred from homology"/>
<dbReference type="PROSITE" id="PS00584">
    <property type="entry name" value="PFKB_KINASES_2"/>
    <property type="match status" value="1"/>
</dbReference>
<dbReference type="Proteomes" id="UP000535415">
    <property type="component" value="Unassembled WGS sequence"/>
</dbReference>
<evidence type="ECO:0000256" key="2">
    <source>
        <dbReference type="ARBA" id="ARBA00022679"/>
    </source>
</evidence>
<dbReference type="Gene3D" id="2.20.150.10">
    <property type="entry name" value="putative 5-dehydro-2- deoxygluconokinase"/>
    <property type="match status" value="1"/>
</dbReference>
<dbReference type="InterPro" id="IPR050306">
    <property type="entry name" value="PfkB_Carbo_kinase"/>
</dbReference>
<reference evidence="7 8" key="1">
    <citation type="submission" date="2020-08" db="EMBL/GenBank/DDBJ databases">
        <title>Genomic Encyclopedia of Type Strains, Phase IV (KMG-IV): sequencing the most valuable type-strain genomes for metagenomic binning, comparative biology and taxonomic classification.</title>
        <authorList>
            <person name="Goeker M."/>
        </authorList>
    </citation>
    <scope>NUCLEOTIDE SEQUENCE [LARGE SCALE GENOMIC DNA]</scope>
    <source>
        <strain evidence="7 8">DSM 101064</strain>
    </source>
</reference>
<evidence type="ECO:0000259" key="6">
    <source>
        <dbReference type="Pfam" id="PF00294"/>
    </source>
</evidence>
<dbReference type="NCBIfam" id="TIGR04382">
    <property type="entry name" value="myo_inos_iolC_N"/>
    <property type="match status" value="1"/>
</dbReference>
<dbReference type="InterPro" id="IPR030830">
    <property type="entry name" value="Myo_inos_IolC"/>
</dbReference>
<name>A0A7W9BLY9_9RHOB</name>
<dbReference type="InterPro" id="IPR002173">
    <property type="entry name" value="Carboh/pur_kinase_PfkB_CS"/>
</dbReference>
<dbReference type="InterPro" id="IPR011611">
    <property type="entry name" value="PfkB_dom"/>
</dbReference>
<evidence type="ECO:0000313" key="8">
    <source>
        <dbReference type="Proteomes" id="UP000535415"/>
    </source>
</evidence>
<evidence type="ECO:0000256" key="5">
    <source>
        <dbReference type="ARBA" id="ARBA00022840"/>
    </source>
</evidence>